<dbReference type="Pfam" id="PF13730">
    <property type="entry name" value="HTH_36"/>
    <property type="match status" value="1"/>
</dbReference>
<name>A0A1H8HKM5_9RHOB</name>
<evidence type="ECO:0000313" key="2">
    <source>
        <dbReference type="EMBL" id="SEN56666.1"/>
    </source>
</evidence>
<feature type="compositionally biased region" description="Polar residues" evidence="1">
    <location>
        <begin position="274"/>
        <end position="287"/>
    </location>
</feature>
<dbReference type="Proteomes" id="UP000199585">
    <property type="component" value="Unassembled WGS sequence"/>
</dbReference>
<feature type="region of interest" description="Disordered" evidence="1">
    <location>
        <begin position="209"/>
        <end position="294"/>
    </location>
</feature>
<reference evidence="2 3" key="1">
    <citation type="submission" date="2016-10" db="EMBL/GenBank/DDBJ databases">
        <authorList>
            <person name="de Groot N.N."/>
        </authorList>
    </citation>
    <scope>NUCLEOTIDE SEQUENCE [LARGE SCALE GENOMIC DNA]</scope>
    <source>
        <strain evidence="2 3">DSM 16213</strain>
    </source>
</reference>
<evidence type="ECO:0000313" key="3">
    <source>
        <dbReference type="Proteomes" id="UP000199585"/>
    </source>
</evidence>
<dbReference type="STRING" id="245187.SAMN04488003_12137"/>
<organism evidence="2 3">
    <name type="scientific">Loktanella fryxellensis</name>
    <dbReference type="NCBI Taxonomy" id="245187"/>
    <lineage>
        <taxon>Bacteria</taxon>
        <taxon>Pseudomonadati</taxon>
        <taxon>Pseudomonadota</taxon>
        <taxon>Alphaproteobacteria</taxon>
        <taxon>Rhodobacterales</taxon>
        <taxon>Roseobacteraceae</taxon>
        <taxon>Loktanella</taxon>
    </lineage>
</organism>
<sequence length="383" mass="41964">MERQDRGPRIHSALDRADFTNAAPSENRPAAIGRGGAVSNYLRGGVGDKWQPVGKGTSLAISRDLDCPTPSERPIENNGEIRRLSNRFCDGENAPLDVPTIARRVDQNGNWNRARWGWLKAVTGDGELSPMARLLAHVLATQFSHHETAHCTPGTETLADALCTSVDTIKRALRDLAAAGWLIRTEGRGRGNRSEIFFLGGNNVVPMICPKGPETSGHARPKPAQAPSKGHEKGGKSAPFYNRNTAAKKGADMRGKGGKSALSYIKDDPKNIQRAGQQSETSISPRSSGRMDWTNYDRATEPEKWERGLCDIKRGTYAEDAWNAWLADHGFPTLVQIGLGNGPDGWAVPFRMPPRVDDDKIEISLSLKWARIFSRNAKERANV</sequence>
<accession>A0A1H8HKM5</accession>
<protein>
    <submittedName>
        <fullName evidence="2">Helix-turn-helix domain-containing protein</fullName>
    </submittedName>
</protein>
<dbReference type="AlphaFoldDB" id="A0A1H8HKM5"/>
<keyword evidence="3" id="KW-1185">Reference proteome</keyword>
<proteinExistence type="predicted"/>
<dbReference type="OrthoDB" id="7872496at2"/>
<dbReference type="EMBL" id="FOCI01000021">
    <property type="protein sequence ID" value="SEN56666.1"/>
    <property type="molecule type" value="Genomic_DNA"/>
</dbReference>
<evidence type="ECO:0000256" key="1">
    <source>
        <dbReference type="SAM" id="MobiDB-lite"/>
    </source>
</evidence>
<gene>
    <name evidence="2" type="ORF">SAMN04488003_12137</name>
</gene>